<dbReference type="Gene3D" id="3.40.50.2000">
    <property type="entry name" value="Glycogen Phosphorylase B"/>
    <property type="match status" value="2"/>
</dbReference>
<dbReference type="STRING" id="4577.A0A1D6EED8"/>
<dbReference type="OMA" id="HVMADMF"/>
<dbReference type="Gramene" id="Zm00001eb086960_T001">
    <property type="protein sequence ID" value="Zm00001eb086960_P001"/>
    <property type="gene ID" value="Zm00001eb086960"/>
</dbReference>
<dbReference type="OrthoDB" id="5835829at2759"/>
<gene>
    <name evidence="7" type="primary">LOC103646676</name>
    <name evidence="6" type="ORF">ZEAMMB73_Zm00001d004187</name>
</gene>
<dbReference type="KEGG" id="zma:103646676"/>
<evidence type="ECO:0000256" key="5">
    <source>
        <dbReference type="RuleBase" id="RU362057"/>
    </source>
</evidence>
<dbReference type="EC" id="2.4.1.-" evidence="5"/>
<evidence type="ECO:0000256" key="1">
    <source>
        <dbReference type="ARBA" id="ARBA00009995"/>
    </source>
</evidence>
<dbReference type="EMBL" id="CM007648">
    <property type="protein sequence ID" value="ONM18592.1"/>
    <property type="molecule type" value="Genomic_DNA"/>
</dbReference>
<dbReference type="PANTHER" id="PTHR48047:SF49">
    <property type="entry name" value="GLYCOSYLTRANSFERASE"/>
    <property type="match status" value="1"/>
</dbReference>
<dbReference type="AlphaFoldDB" id="A0A1D6EED8"/>
<dbReference type="PANTHER" id="PTHR48047">
    <property type="entry name" value="GLYCOSYLTRANSFERASE"/>
    <property type="match status" value="1"/>
</dbReference>
<name>A0A1D6EED8_MAIZE</name>
<sequence length="483" mass="52300">MVGTEHPVHVVLFPFMAQGHVAPFRFLAELVRRARPDASITIVATPWVSESLRATLAASNVDVHALPFNPADHGLPADAHNSASIGPDQLGSLFAASESLGPAFCRFVAGLRATDPAAHVHIMADMFLGWTVGVARDDAGVSHSIVFTCGSYGAAVYFSLWNSVPLGAFSAGSTDDAFVLPQFPQISVRRSQLSDQLAAADGKDTRSTFIRKQIAFFSRADALIVNTAENLEPKGLTMLQQWFNVPAYPVGPLLRTTVAASSSETKDTSSTIFAWLDKQLPGSVLYVSFGSQFNINATQMVELAIGLEQSAHKFVWVIRPPSGFDDNRECWSEWLPDGFSERLVVTGQGLVVPCWAPQVEILAHAANGAFLTHCGWNSVQESLAHGVPLIGWPLSAEQFYNAKMLVEEMGVCVEVARGSDGVRRERITEVVAMVLGDTLELAALRRNAAAEAEKLIRAAGENDRNGSSVKVMQMFFNEMSHLF</sequence>
<keyword evidence="2 4" id="KW-0328">Glycosyltransferase</keyword>
<evidence type="ECO:0000313" key="8">
    <source>
        <dbReference type="Proteomes" id="UP000007305"/>
    </source>
</evidence>
<dbReference type="FunFam" id="3.40.50.2000:FF:000103">
    <property type="entry name" value="Glycosyltransferase"/>
    <property type="match status" value="1"/>
</dbReference>
<dbReference type="Proteomes" id="UP000007305">
    <property type="component" value="Chromosome 2"/>
</dbReference>
<evidence type="ECO:0000256" key="2">
    <source>
        <dbReference type="ARBA" id="ARBA00022676"/>
    </source>
</evidence>
<dbReference type="EnsemblPlants" id="Zm00001eb086960_T001">
    <property type="protein sequence ID" value="Zm00001eb086960_P001"/>
    <property type="gene ID" value="Zm00001eb086960"/>
</dbReference>
<dbReference type="SUPFAM" id="SSF53756">
    <property type="entry name" value="UDP-Glycosyltransferase/glycogen phosphorylase"/>
    <property type="match status" value="1"/>
</dbReference>
<dbReference type="InterPro" id="IPR002213">
    <property type="entry name" value="UDP_glucos_trans"/>
</dbReference>
<dbReference type="SMR" id="A0A1D6EED8"/>
<dbReference type="GeneID" id="103646676"/>
<evidence type="ECO:0000256" key="4">
    <source>
        <dbReference type="RuleBase" id="RU003718"/>
    </source>
</evidence>
<dbReference type="FunFam" id="3.40.50.2000:FF:000064">
    <property type="entry name" value="Glycosyltransferase"/>
    <property type="match status" value="1"/>
</dbReference>
<protein>
    <recommendedName>
        <fullName evidence="5">Glycosyltransferase</fullName>
        <ecNumber evidence="5">2.4.1.-</ecNumber>
    </recommendedName>
</protein>
<dbReference type="ExpressionAtlas" id="A0A1D6EED8">
    <property type="expression patterns" value="baseline and differential"/>
</dbReference>
<dbReference type="PaxDb" id="4577-GRMZM2G154558_P01"/>
<dbReference type="eggNOG" id="KOG1192">
    <property type="taxonomic scope" value="Eukaryota"/>
</dbReference>
<comment type="similarity">
    <text evidence="1 4">Belongs to the UDP-glycosyltransferase family.</text>
</comment>
<dbReference type="Pfam" id="PF00201">
    <property type="entry name" value="UDPGT"/>
    <property type="match status" value="1"/>
</dbReference>
<accession>A0A1D6EED8</accession>
<dbReference type="PROSITE" id="PS00375">
    <property type="entry name" value="UDPGT"/>
    <property type="match status" value="1"/>
</dbReference>
<dbReference type="RefSeq" id="XP_008669604.1">
    <property type="nucleotide sequence ID" value="XM_008671382.4"/>
</dbReference>
<keyword evidence="8" id="KW-1185">Reference proteome</keyword>
<evidence type="ECO:0000313" key="7">
    <source>
        <dbReference type="EnsemblPlants" id="Zm00001eb086960_P001"/>
    </source>
</evidence>
<evidence type="ECO:0000256" key="3">
    <source>
        <dbReference type="ARBA" id="ARBA00022679"/>
    </source>
</evidence>
<organism evidence="6">
    <name type="scientific">Zea mays</name>
    <name type="common">Maize</name>
    <dbReference type="NCBI Taxonomy" id="4577"/>
    <lineage>
        <taxon>Eukaryota</taxon>
        <taxon>Viridiplantae</taxon>
        <taxon>Streptophyta</taxon>
        <taxon>Embryophyta</taxon>
        <taxon>Tracheophyta</taxon>
        <taxon>Spermatophyta</taxon>
        <taxon>Magnoliopsida</taxon>
        <taxon>Liliopsida</taxon>
        <taxon>Poales</taxon>
        <taxon>Poaceae</taxon>
        <taxon>PACMAD clade</taxon>
        <taxon>Panicoideae</taxon>
        <taxon>Andropogonodae</taxon>
        <taxon>Andropogoneae</taxon>
        <taxon>Tripsacinae</taxon>
        <taxon>Zea</taxon>
    </lineage>
</organism>
<dbReference type="InterPro" id="IPR035595">
    <property type="entry name" value="UDP_glycos_trans_CS"/>
</dbReference>
<accession>A0A3L6G2V0</accession>
<reference evidence="7" key="3">
    <citation type="submission" date="2021-05" db="UniProtKB">
        <authorList>
            <consortium name="EnsemblPlants"/>
        </authorList>
    </citation>
    <scope>IDENTIFICATION</scope>
    <source>
        <strain evidence="7">cv. B73</strain>
    </source>
</reference>
<keyword evidence="3 4" id="KW-0808">Transferase</keyword>
<reference evidence="7" key="2">
    <citation type="submission" date="2019-07" db="EMBL/GenBank/DDBJ databases">
        <authorList>
            <person name="Seetharam A."/>
            <person name="Woodhouse M."/>
            <person name="Cannon E."/>
        </authorList>
    </citation>
    <scope>NUCLEOTIDE SEQUENCE [LARGE SCALE GENOMIC DNA]</scope>
    <source>
        <strain evidence="7">cv. B73</strain>
    </source>
</reference>
<evidence type="ECO:0000313" key="6">
    <source>
        <dbReference type="EMBL" id="ONM18592.1"/>
    </source>
</evidence>
<dbReference type="GO" id="GO:0035251">
    <property type="term" value="F:UDP-glucosyltransferase activity"/>
    <property type="evidence" value="ECO:0000318"/>
    <property type="project" value="GO_Central"/>
</dbReference>
<reference evidence="6 8" key="1">
    <citation type="submission" date="2015-12" db="EMBL/GenBank/DDBJ databases">
        <title>Update maize B73 reference genome by single molecule sequencing technologies.</title>
        <authorList>
            <consortium name="Maize Genome Sequencing Project"/>
            <person name="Ware D."/>
        </authorList>
    </citation>
    <scope>NUCLEOTIDE SEQUENCE [LARGE SCALE GENOMIC DNA]</scope>
    <source>
        <strain evidence="8">cv. B73</strain>
        <tissue evidence="6">Seedling</tissue>
    </source>
</reference>
<dbReference type="CDD" id="cd03784">
    <property type="entry name" value="GT1_Gtf-like"/>
    <property type="match status" value="1"/>
</dbReference>
<proteinExistence type="inferred from homology"/>